<keyword evidence="6" id="KW-0378">Hydrolase</keyword>
<evidence type="ECO:0000259" key="5">
    <source>
        <dbReference type="PROSITE" id="PS50893"/>
    </source>
</evidence>
<dbReference type="EMBL" id="CP047423">
    <property type="protein sequence ID" value="QPD03068.1"/>
    <property type="molecule type" value="Genomic_DNA"/>
</dbReference>
<keyword evidence="4" id="KW-0067">ATP-binding</keyword>
<keyword evidence="2" id="KW-0813">Transport</keyword>
<gene>
    <name evidence="6" type="ORF">Nkreftii_000842</name>
</gene>
<dbReference type="KEGG" id="nkf:Nkreftii_000842"/>
<evidence type="ECO:0000256" key="2">
    <source>
        <dbReference type="ARBA" id="ARBA00022448"/>
    </source>
</evidence>
<dbReference type="PANTHER" id="PTHR43335">
    <property type="entry name" value="ABC TRANSPORTER, ATP-BINDING PROTEIN"/>
    <property type="match status" value="1"/>
</dbReference>
<dbReference type="Proteomes" id="UP000593737">
    <property type="component" value="Chromosome"/>
</dbReference>
<evidence type="ECO:0000313" key="6">
    <source>
        <dbReference type="EMBL" id="QPD03068.1"/>
    </source>
</evidence>
<organism evidence="6 7">
    <name type="scientific">Candidatus Nitrospira kreftii</name>
    <dbReference type="NCBI Taxonomy" id="2652173"/>
    <lineage>
        <taxon>Bacteria</taxon>
        <taxon>Pseudomonadati</taxon>
        <taxon>Nitrospirota</taxon>
        <taxon>Nitrospiria</taxon>
        <taxon>Nitrospirales</taxon>
        <taxon>Nitrospiraceae</taxon>
        <taxon>Nitrospira</taxon>
    </lineage>
</organism>
<evidence type="ECO:0000256" key="3">
    <source>
        <dbReference type="ARBA" id="ARBA00022741"/>
    </source>
</evidence>
<evidence type="ECO:0000256" key="1">
    <source>
        <dbReference type="ARBA" id="ARBA00005417"/>
    </source>
</evidence>
<accession>A0A7S8FC09</accession>
<dbReference type="PROSITE" id="PS50893">
    <property type="entry name" value="ABC_TRANSPORTER_2"/>
    <property type="match status" value="1"/>
</dbReference>
<proteinExistence type="inferred from homology"/>
<dbReference type="EC" id="3.6.3.-" evidence="6"/>
<feature type="domain" description="ABC transporter" evidence="5">
    <location>
        <begin position="2"/>
        <end position="231"/>
    </location>
</feature>
<dbReference type="GO" id="GO:0005524">
    <property type="term" value="F:ATP binding"/>
    <property type="evidence" value="ECO:0007669"/>
    <property type="project" value="UniProtKB-KW"/>
</dbReference>
<dbReference type="AlphaFoldDB" id="A0A7S8FC09"/>
<keyword evidence="3" id="KW-0547">Nucleotide-binding</keyword>
<dbReference type="PANTHER" id="PTHR43335:SF4">
    <property type="entry name" value="ABC TRANSPORTER, ATP-BINDING PROTEIN"/>
    <property type="match status" value="1"/>
</dbReference>
<dbReference type="SMART" id="SM00382">
    <property type="entry name" value="AAA"/>
    <property type="match status" value="1"/>
</dbReference>
<dbReference type="SUPFAM" id="SSF52540">
    <property type="entry name" value="P-loop containing nucleoside triphosphate hydrolases"/>
    <property type="match status" value="1"/>
</dbReference>
<dbReference type="CDD" id="cd03230">
    <property type="entry name" value="ABC_DR_subfamily_A"/>
    <property type="match status" value="1"/>
</dbReference>
<dbReference type="Gene3D" id="3.40.50.300">
    <property type="entry name" value="P-loop containing nucleotide triphosphate hydrolases"/>
    <property type="match status" value="1"/>
</dbReference>
<evidence type="ECO:0000256" key="4">
    <source>
        <dbReference type="ARBA" id="ARBA00022840"/>
    </source>
</evidence>
<dbReference type="GO" id="GO:0016887">
    <property type="term" value="F:ATP hydrolysis activity"/>
    <property type="evidence" value="ECO:0007669"/>
    <property type="project" value="InterPro"/>
</dbReference>
<protein>
    <submittedName>
        <fullName evidence="6">ABC-type transport system, ATPase component (Modular protein)</fullName>
        <ecNumber evidence="6">3.6.3.-</ecNumber>
    </submittedName>
</protein>
<reference evidence="6 7" key="1">
    <citation type="journal article" date="2020" name="ISME J.">
        <title>Enrichment and physiological characterization of a novel comammox Nitrospira indicates ammonium inhibition of complete nitrification.</title>
        <authorList>
            <person name="Sakoula D."/>
            <person name="Koch H."/>
            <person name="Frank J."/>
            <person name="Jetten M.S.M."/>
            <person name="van Kessel M.A.H.J."/>
            <person name="Lucker S."/>
        </authorList>
    </citation>
    <scope>NUCLEOTIDE SEQUENCE [LARGE SCALE GENOMIC DNA]</scope>
    <source>
        <strain evidence="6">Comreactor17</strain>
    </source>
</reference>
<dbReference type="InterPro" id="IPR003593">
    <property type="entry name" value="AAA+_ATPase"/>
</dbReference>
<evidence type="ECO:0000313" key="7">
    <source>
        <dbReference type="Proteomes" id="UP000593737"/>
    </source>
</evidence>
<dbReference type="InterPro" id="IPR003439">
    <property type="entry name" value="ABC_transporter-like_ATP-bd"/>
</dbReference>
<name>A0A7S8FC09_9BACT</name>
<comment type="similarity">
    <text evidence="1">Belongs to the ABC transporter superfamily.</text>
</comment>
<dbReference type="InterPro" id="IPR027417">
    <property type="entry name" value="P-loop_NTPase"/>
</dbReference>
<sequence>MIDVQNITKRYGHHTAIDRVTFSVAKGEVLAFLGPNGAGKTTTMRILTCFMPATEGQARVAGFDCTDQPLDVKRQIGYLPETPPVYQELTVTEYLTFVGRLRGMTGQKLTAALDQTIGKLELGSVRHRLIGNLSRGYRQRVGLAQALLHDPPILILDEPTVGLDPKQIIEIRELIKSLAGSHSVILSTHILPEATAVCQRVVIINKGRIVAEDTPEQLSARLRQSEKVSITLKAVPSDCEMKLRAIPGILNVLPGQAGRTFLLECELGRDLRDEIARLVVSSHWGLLELRTISMTLEDVFLQLTRHEDHLAEPVEAMVSAPAERTDA</sequence>
<dbReference type="Pfam" id="PF00005">
    <property type="entry name" value="ABC_tran"/>
    <property type="match status" value="1"/>
</dbReference>